<dbReference type="CDD" id="cd06261">
    <property type="entry name" value="TM_PBP2"/>
    <property type="match status" value="1"/>
</dbReference>
<evidence type="ECO:0000256" key="1">
    <source>
        <dbReference type="ARBA" id="ARBA00004141"/>
    </source>
</evidence>
<evidence type="ECO:0000256" key="5">
    <source>
        <dbReference type="ARBA" id="ARBA00023136"/>
    </source>
</evidence>
<dbReference type="EMBL" id="JAEINH010000001">
    <property type="protein sequence ID" value="MBI9113398.1"/>
    <property type="molecule type" value="Genomic_DNA"/>
</dbReference>
<sequence>MDDVSAAVVWLNDPWNWTRGGGILDRTVEHLTMTLVAVLLAALVALPLGVWLGHREQGSTTGRRPRIQAGPAAVLAANVSRALPTFALLTIFATTGVGFGNRPTVLAAAIFALPVILANTYAGVRGVPPDVRDAARGMGMSGLRVLTSVELPLALPLVAAGLRTAAVQVVATIPLAALVGGGGLGTVVVQGFGLQRYGQVIAGGILIAVLCLLLEGVLAVAQRVVTPRPLRGVRVA</sequence>
<dbReference type="SUPFAM" id="SSF161098">
    <property type="entry name" value="MetI-like"/>
    <property type="match status" value="1"/>
</dbReference>
<dbReference type="GO" id="GO:0031460">
    <property type="term" value="P:glycine betaine transport"/>
    <property type="evidence" value="ECO:0007669"/>
    <property type="project" value="TreeGrafter"/>
</dbReference>
<organism evidence="8 9">
    <name type="scientific">Sanguibacter suaedae</name>
    <dbReference type="NCBI Taxonomy" id="2795737"/>
    <lineage>
        <taxon>Bacteria</taxon>
        <taxon>Bacillati</taxon>
        <taxon>Actinomycetota</taxon>
        <taxon>Actinomycetes</taxon>
        <taxon>Micrococcales</taxon>
        <taxon>Sanguibacteraceae</taxon>
        <taxon>Sanguibacter</taxon>
    </lineage>
</organism>
<comment type="similarity">
    <text evidence="6">Belongs to the binding-protein-dependent transport system permease family.</text>
</comment>
<feature type="domain" description="ABC transmembrane type-1" evidence="7">
    <location>
        <begin position="27"/>
        <end position="218"/>
    </location>
</feature>
<dbReference type="AlphaFoldDB" id="A0A934M8B6"/>
<evidence type="ECO:0000256" key="6">
    <source>
        <dbReference type="RuleBase" id="RU363032"/>
    </source>
</evidence>
<name>A0A934M8B6_9MICO</name>
<dbReference type="RefSeq" id="WP_198731979.1">
    <property type="nucleotide sequence ID" value="NZ_JAEINH010000001.1"/>
</dbReference>
<dbReference type="GO" id="GO:0005886">
    <property type="term" value="C:plasma membrane"/>
    <property type="evidence" value="ECO:0007669"/>
    <property type="project" value="UniProtKB-SubCell"/>
</dbReference>
<dbReference type="PANTHER" id="PTHR30177">
    <property type="entry name" value="GLYCINE BETAINE/L-PROLINE TRANSPORT SYSTEM PERMEASE PROTEIN PROW"/>
    <property type="match status" value="1"/>
</dbReference>
<dbReference type="InterPro" id="IPR000515">
    <property type="entry name" value="MetI-like"/>
</dbReference>
<gene>
    <name evidence="8" type="ORF">JAV76_00035</name>
</gene>
<dbReference type="PROSITE" id="PS50928">
    <property type="entry name" value="ABC_TM1"/>
    <property type="match status" value="1"/>
</dbReference>
<comment type="subcellular location">
    <subcellularLocation>
        <location evidence="6">Cell membrane</location>
        <topology evidence="6">Multi-pass membrane protein</topology>
    </subcellularLocation>
    <subcellularLocation>
        <location evidence="1">Membrane</location>
        <topology evidence="1">Multi-pass membrane protein</topology>
    </subcellularLocation>
</comment>
<keyword evidence="5 6" id="KW-0472">Membrane</keyword>
<dbReference type="Gene3D" id="1.10.3720.10">
    <property type="entry name" value="MetI-like"/>
    <property type="match status" value="1"/>
</dbReference>
<proteinExistence type="inferred from homology"/>
<feature type="transmembrane region" description="Helical" evidence="6">
    <location>
        <begin position="105"/>
        <end position="124"/>
    </location>
</feature>
<feature type="transmembrane region" description="Helical" evidence="6">
    <location>
        <begin position="31"/>
        <end position="52"/>
    </location>
</feature>
<dbReference type="InterPro" id="IPR035906">
    <property type="entry name" value="MetI-like_sf"/>
</dbReference>
<protein>
    <submittedName>
        <fullName evidence="8">ABC transporter permease subunit</fullName>
    </submittedName>
</protein>
<dbReference type="Pfam" id="PF00528">
    <property type="entry name" value="BPD_transp_1"/>
    <property type="match status" value="1"/>
</dbReference>
<evidence type="ECO:0000313" key="8">
    <source>
        <dbReference type="EMBL" id="MBI9113398.1"/>
    </source>
</evidence>
<evidence type="ECO:0000313" key="9">
    <source>
        <dbReference type="Proteomes" id="UP000602087"/>
    </source>
</evidence>
<keyword evidence="9" id="KW-1185">Reference proteome</keyword>
<feature type="transmembrane region" description="Helical" evidence="6">
    <location>
        <begin position="201"/>
        <end position="221"/>
    </location>
</feature>
<evidence type="ECO:0000256" key="2">
    <source>
        <dbReference type="ARBA" id="ARBA00022448"/>
    </source>
</evidence>
<keyword evidence="4 6" id="KW-1133">Transmembrane helix</keyword>
<evidence type="ECO:0000256" key="3">
    <source>
        <dbReference type="ARBA" id="ARBA00022692"/>
    </source>
</evidence>
<dbReference type="Proteomes" id="UP000602087">
    <property type="component" value="Unassembled WGS sequence"/>
</dbReference>
<evidence type="ECO:0000256" key="4">
    <source>
        <dbReference type="ARBA" id="ARBA00022989"/>
    </source>
</evidence>
<feature type="transmembrane region" description="Helical" evidence="6">
    <location>
        <begin position="169"/>
        <end position="189"/>
    </location>
</feature>
<dbReference type="GO" id="GO:0055085">
    <property type="term" value="P:transmembrane transport"/>
    <property type="evidence" value="ECO:0007669"/>
    <property type="project" value="InterPro"/>
</dbReference>
<evidence type="ECO:0000259" key="7">
    <source>
        <dbReference type="PROSITE" id="PS50928"/>
    </source>
</evidence>
<accession>A0A934M8B6</accession>
<reference evidence="8" key="1">
    <citation type="submission" date="2020-12" db="EMBL/GenBank/DDBJ databases">
        <title>Sanguibacter suaedae sp. nov., isolated from Suaeda aralocaspica.</title>
        <authorList>
            <person name="Ma Q."/>
        </authorList>
    </citation>
    <scope>NUCLEOTIDE SEQUENCE</scope>
    <source>
        <strain evidence="8">YZGR15</strain>
    </source>
</reference>
<keyword evidence="2 6" id="KW-0813">Transport</keyword>
<dbReference type="PANTHER" id="PTHR30177:SF33">
    <property type="entry name" value="POSSIBLE OSMOPROTECTANT (GLYCINE BETAINE_CARNITINE_CHOLINE_L-PROLINE) TRANSPORT INTEGRAL MEMBRANE PROTEIN ABC TRANSPORTER PROZ"/>
    <property type="match status" value="1"/>
</dbReference>
<keyword evidence="3 6" id="KW-0812">Transmembrane</keyword>
<dbReference type="InterPro" id="IPR051204">
    <property type="entry name" value="ABC_transp_perm/SBD"/>
</dbReference>
<comment type="caution">
    <text evidence="8">The sequence shown here is derived from an EMBL/GenBank/DDBJ whole genome shotgun (WGS) entry which is preliminary data.</text>
</comment>
<feature type="transmembrane region" description="Helical" evidence="6">
    <location>
        <begin position="72"/>
        <end position="93"/>
    </location>
</feature>